<evidence type="ECO:0000313" key="5">
    <source>
        <dbReference type="Proteomes" id="UP000749559"/>
    </source>
</evidence>
<comment type="similarity">
    <text evidence="1">Belongs to the vasopressin/oxytocin family.</text>
</comment>
<keyword evidence="2" id="KW-0732">Signal</keyword>
<dbReference type="SMART" id="SM00003">
    <property type="entry name" value="NH"/>
    <property type="match status" value="1"/>
</dbReference>
<dbReference type="GO" id="GO:0005615">
    <property type="term" value="C:extracellular space"/>
    <property type="evidence" value="ECO:0007669"/>
    <property type="project" value="TreeGrafter"/>
</dbReference>
<dbReference type="InterPro" id="IPR022423">
    <property type="entry name" value="Neurohypophysial_hormone_CS"/>
</dbReference>
<dbReference type="PRINTS" id="PR00831">
    <property type="entry name" value="NEUROPHYSIN"/>
</dbReference>
<evidence type="ECO:0000256" key="2">
    <source>
        <dbReference type="ARBA" id="ARBA00022729"/>
    </source>
</evidence>
<dbReference type="PROSITE" id="PS00264">
    <property type="entry name" value="NEUROHYPOPHYS_HORM"/>
    <property type="match status" value="1"/>
</dbReference>
<dbReference type="GO" id="GO:0030141">
    <property type="term" value="C:secretory granule"/>
    <property type="evidence" value="ECO:0007669"/>
    <property type="project" value="TreeGrafter"/>
</dbReference>
<name>A0A8J1XH02_OWEFU</name>
<protein>
    <submittedName>
        <fullName evidence="4">Uncharacterized protein</fullName>
    </submittedName>
</protein>
<accession>A0A8J1XH02</accession>
<dbReference type="Gene3D" id="2.60.9.10">
    <property type="entry name" value="Neurohypophysial hormone domain"/>
    <property type="match status" value="1"/>
</dbReference>
<organism evidence="4 5">
    <name type="scientific">Owenia fusiformis</name>
    <name type="common">Polychaete worm</name>
    <dbReference type="NCBI Taxonomy" id="6347"/>
    <lineage>
        <taxon>Eukaryota</taxon>
        <taxon>Metazoa</taxon>
        <taxon>Spiralia</taxon>
        <taxon>Lophotrochozoa</taxon>
        <taxon>Annelida</taxon>
        <taxon>Polychaeta</taxon>
        <taxon>Sedentaria</taxon>
        <taxon>Canalipalpata</taxon>
        <taxon>Sabellida</taxon>
        <taxon>Oweniida</taxon>
        <taxon>Oweniidae</taxon>
        <taxon>Owenia</taxon>
    </lineage>
</organism>
<dbReference type="EMBL" id="CAIIXF020000005">
    <property type="protein sequence ID" value="CAH1783798.1"/>
    <property type="molecule type" value="Genomic_DNA"/>
</dbReference>
<proteinExistence type="inferred from homology"/>
<dbReference type="GO" id="GO:0005185">
    <property type="term" value="F:neurohypophyseal hormone activity"/>
    <property type="evidence" value="ECO:0007669"/>
    <property type="project" value="InterPro"/>
</dbReference>
<dbReference type="PANTHER" id="PTHR11681:SF5">
    <property type="entry name" value="ISOTOCIN"/>
    <property type="match status" value="1"/>
</dbReference>
<evidence type="ECO:0000256" key="3">
    <source>
        <dbReference type="ARBA" id="ARBA00023157"/>
    </source>
</evidence>
<dbReference type="PANTHER" id="PTHR11681">
    <property type="entry name" value="NEUROPHYSIN"/>
    <property type="match status" value="1"/>
</dbReference>
<comment type="caution">
    <text evidence="4">The sequence shown here is derived from an EMBL/GenBank/DDBJ whole genome shotgun (WGS) entry which is preliminary data.</text>
</comment>
<keyword evidence="5" id="KW-1185">Reference proteome</keyword>
<evidence type="ECO:0000256" key="1">
    <source>
        <dbReference type="ARBA" id="ARBA00007369"/>
    </source>
</evidence>
<evidence type="ECO:0000313" key="4">
    <source>
        <dbReference type="EMBL" id="CAH1783798.1"/>
    </source>
</evidence>
<dbReference type="SUPFAM" id="SSF49606">
    <property type="entry name" value="Neurophysin II"/>
    <property type="match status" value="1"/>
</dbReference>
<dbReference type="OrthoDB" id="10056056at2759"/>
<gene>
    <name evidence="4" type="ORF">OFUS_LOCUS10097</name>
</gene>
<dbReference type="InterPro" id="IPR000981">
    <property type="entry name" value="Neurhyp_horm"/>
</dbReference>
<dbReference type="Proteomes" id="UP000749559">
    <property type="component" value="Unassembled WGS sequence"/>
</dbReference>
<reference evidence="4" key="1">
    <citation type="submission" date="2022-03" db="EMBL/GenBank/DDBJ databases">
        <authorList>
            <person name="Martin C."/>
        </authorList>
    </citation>
    <scope>NUCLEOTIDE SEQUENCE</scope>
</reference>
<dbReference type="Pfam" id="PF00184">
    <property type="entry name" value="Hormone_5"/>
    <property type="match status" value="1"/>
</dbReference>
<dbReference type="InterPro" id="IPR036387">
    <property type="entry name" value="Neurhyp_horm_dom_sf"/>
</dbReference>
<dbReference type="AlphaFoldDB" id="A0A8J1XH02"/>
<keyword evidence="3" id="KW-1015">Disulfide bond</keyword>
<sequence>MLSDPNETPGPGGATVNIRIIGSIHVDIVTAKTLSETMISVGVWHQAWVGIVVLLYCVAETSGCFITNCPPGGKRSMDTHSNHPCMACGPNDAGQCIGPNICCMPGMGCYIGTIEAKPCRHENDNRVLCQVYGSPCEKVNGGNCVDENICCNTESCAYDGRCRLDTNVIRNRFSPDILRILRDLLDAKRIVK</sequence>